<keyword evidence="2" id="KW-0732">Signal</keyword>
<keyword evidence="1" id="KW-1133">Transmembrane helix</keyword>
<gene>
    <name evidence="3" type="ORF">TrVE_jg12257</name>
</gene>
<protein>
    <submittedName>
        <fullName evidence="3">Uncharacterized protein</fullName>
    </submittedName>
</protein>
<reference evidence="4" key="1">
    <citation type="journal article" date="2023" name="Commun. Biol.">
        <title>Genome analysis of Parmales, the sister group of diatoms, reveals the evolutionary specialization of diatoms from phago-mixotrophs to photoautotrophs.</title>
        <authorList>
            <person name="Ban H."/>
            <person name="Sato S."/>
            <person name="Yoshikawa S."/>
            <person name="Yamada K."/>
            <person name="Nakamura Y."/>
            <person name="Ichinomiya M."/>
            <person name="Sato N."/>
            <person name="Blanc-Mathieu R."/>
            <person name="Endo H."/>
            <person name="Kuwata A."/>
            <person name="Ogata H."/>
        </authorList>
    </citation>
    <scope>NUCLEOTIDE SEQUENCE [LARGE SCALE GENOMIC DNA]</scope>
    <source>
        <strain evidence="4">NIES 3699</strain>
    </source>
</reference>
<dbReference type="Pfam" id="PF13301">
    <property type="entry name" value="DUF4079"/>
    <property type="match status" value="1"/>
</dbReference>
<keyword evidence="1" id="KW-0812">Transmembrane</keyword>
<organism evidence="3 4">
    <name type="scientific">Triparma verrucosa</name>
    <dbReference type="NCBI Taxonomy" id="1606542"/>
    <lineage>
        <taxon>Eukaryota</taxon>
        <taxon>Sar</taxon>
        <taxon>Stramenopiles</taxon>
        <taxon>Ochrophyta</taxon>
        <taxon>Bolidophyceae</taxon>
        <taxon>Parmales</taxon>
        <taxon>Triparmaceae</taxon>
        <taxon>Triparma</taxon>
    </lineage>
</organism>
<evidence type="ECO:0000256" key="1">
    <source>
        <dbReference type="SAM" id="Phobius"/>
    </source>
</evidence>
<dbReference type="AlphaFoldDB" id="A0A9W7CFE5"/>
<dbReference type="PANTHER" id="PTHR36738">
    <property type="entry name" value="EXPRESSED PROTEIN"/>
    <property type="match status" value="1"/>
</dbReference>
<accession>A0A9W7CFE5</accession>
<evidence type="ECO:0000313" key="3">
    <source>
        <dbReference type="EMBL" id="GMI05121.1"/>
    </source>
</evidence>
<evidence type="ECO:0000256" key="2">
    <source>
        <dbReference type="SAM" id="SignalP"/>
    </source>
</evidence>
<feature type="transmembrane region" description="Helical" evidence="1">
    <location>
        <begin position="103"/>
        <end position="121"/>
    </location>
</feature>
<keyword evidence="1" id="KW-0472">Membrane</keyword>
<sequence>MHLSNKCCHLLHLKHSQAMHRTVLLLLALTFAAMQSSDAFVVSPAKRALPASPLRASSVELASLLDPIKPPLESYADIWVPLFAKAQEAGLAPEAALHWGHPLAMGTVLATMATFGSYLGWQVRLGNGGDSNALTMGETIREFHPKLMTGAIFFFFLGGQGGLVLGKAQGLPFLESPHAMTAFAGLGLLALQAALPLAFESGGAAARTAHTVLGTGTMGLLFVHAGLGLQLGQTF</sequence>
<dbReference type="PANTHER" id="PTHR36738:SF1">
    <property type="entry name" value="EXPRESSED PROTEIN"/>
    <property type="match status" value="1"/>
</dbReference>
<dbReference type="EMBL" id="BRXX01000326">
    <property type="protein sequence ID" value="GMI05121.1"/>
    <property type="molecule type" value="Genomic_DNA"/>
</dbReference>
<feature type="transmembrane region" description="Helical" evidence="1">
    <location>
        <begin position="147"/>
        <end position="166"/>
    </location>
</feature>
<proteinExistence type="predicted"/>
<keyword evidence="4" id="KW-1185">Reference proteome</keyword>
<feature type="transmembrane region" description="Helical" evidence="1">
    <location>
        <begin position="178"/>
        <end position="199"/>
    </location>
</feature>
<comment type="caution">
    <text evidence="3">The sequence shown here is derived from an EMBL/GenBank/DDBJ whole genome shotgun (WGS) entry which is preliminary data.</text>
</comment>
<dbReference type="Proteomes" id="UP001165160">
    <property type="component" value="Unassembled WGS sequence"/>
</dbReference>
<name>A0A9W7CFE5_9STRA</name>
<feature type="signal peptide" evidence="2">
    <location>
        <begin position="1"/>
        <end position="39"/>
    </location>
</feature>
<feature type="transmembrane region" description="Helical" evidence="1">
    <location>
        <begin position="211"/>
        <end position="232"/>
    </location>
</feature>
<dbReference type="InterPro" id="IPR025067">
    <property type="entry name" value="DUF4079"/>
</dbReference>
<evidence type="ECO:0000313" key="4">
    <source>
        <dbReference type="Proteomes" id="UP001165160"/>
    </source>
</evidence>
<feature type="chain" id="PRO_5040929482" evidence="2">
    <location>
        <begin position="40"/>
        <end position="235"/>
    </location>
</feature>